<gene>
    <name evidence="8" type="ORF">E1292_47690</name>
</gene>
<evidence type="ECO:0000256" key="3">
    <source>
        <dbReference type="ARBA" id="ARBA00023125"/>
    </source>
</evidence>
<dbReference type="GO" id="GO:0006355">
    <property type="term" value="P:regulation of DNA-templated transcription"/>
    <property type="evidence" value="ECO:0007669"/>
    <property type="project" value="InterPro"/>
</dbReference>
<accession>A0A4R4U5I0</accession>
<dbReference type="SUPFAM" id="SSF52172">
    <property type="entry name" value="CheY-like"/>
    <property type="match status" value="1"/>
</dbReference>
<name>A0A4R4U5I0_9ACTN</name>
<keyword evidence="1 5" id="KW-0597">Phosphoprotein</keyword>
<dbReference type="AlphaFoldDB" id="A0A4R4U5I0"/>
<dbReference type="SUPFAM" id="SSF46894">
    <property type="entry name" value="C-terminal effector domain of the bipartite response regulators"/>
    <property type="match status" value="1"/>
</dbReference>
<feature type="modified residue" description="4-aspartylphosphate" evidence="5">
    <location>
        <position position="52"/>
    </location>
</feature>
<dbReference type="InterPro" id="IPR058245">
    <property type="entry name" value="NreC/VraR/RcsB-like_REC"/>
</dbReference>
<sequence length="208" mass="22481">MISVLVADDQPLIRTSFRRLVDSAPGLRTIGEAATGEEAVRLAGCADLVLMDVRMPVMDGIEATRRIYSDHPDTRVLIVTTFDLDEYVYGALRAGAAGFLLKDTPPADLLKAIDVIASGESLLAPTVTRRLIERYVSPAPPSLASPITAREREVLTLVASGLSNAEIAEKLFVTVGTVKTHVTHLLTKLGARNRVHLVIAAYEARIVR</sequence>
<evidence type="ECO:0000259" key="7">
    <source>
        <dbReference type="PROSITE" id="PS50110"/>
    </source>
</evidence>
<feature type="domain" description="Response regulatory" evidence="7">
    <location>
        <begin position="3"/>
        <end position="117"/>
    </location>
</feature>
<dbReference type="GO" id="GO:0000160">
    <property type="term" value="P:phosphorelay signal transduction system"/>
    <property type="evidence" value="ECO:0007669"/>
    <property type="project" value="InterPro"/>
</dbReference>
<dbReference type="PRINTS" id="PR00038">
    <property type="entry name" value="HTHLUXR"/>
</dbReference>
<evidence type="ECO:0000256" key="4">
    <source>
        <dbReference type="ARBA" id="ARBA00023163"/>
    </source>
</evidence>
<dbReference type="PROSITE" id="PS00622">
    <property type="entry name" value="HTH_LUXR_1"/>
    <property type="match status" value="1"/>
</dbReference>
<dbReference type="Pfam" id="PF00072">
    <property type="entry name" value="Response_reg"/>
    <property type="match status" value="1"/>
</dbReference>
<organism evidence="8 9">
    <name type="scientific">Nonomuraea deserti</name>
    <dbReference type="NCBI Taxonomy" id="1848322"/>
    <lineage>
        <taxon>Bacteria</taxon>
        <taxon>Bacillati</taxon>
        <taxon>Actinomycetota</taxon>
        <taxon>Actinomycetes</taxon>
        <taxon>Streptosporangiales</taxon>
        <taxon>Streptosporangiaceae</taxon>
        <taxon>Nonomuraea</taxon>
    </lineage>
</organism>
<dbReference type="Pfam" id="PF00196">
    <property type="entry name" value="GerE"/>
    <property type="match status" value="1"/>
</dbReference>
<dbReference type="PANTHER" id="PTHR43214">
    <property type="entry name" value="TWO-COMPONENT RESPONSE REGULATOR"/>
    <property type="match status" value="1"/>
</dbReference>
<dbReference type="EMBL" id="SMKO01000287">
    <property type="protein sequence ID" value="TDC86628.1"/>
    <property type="molecule type" value="Genomic_DNA"/>
</dbReference>
<dbReference type="InterPro" id="IPR000792">
    <property type="entry name" value="Tscrpt_reg_LuxR_C"/>
</dbReference>
<evidence type="ECO:0000313" key="8">
    <source>
        <dbReference type="EMBL" id="TDC86628.1"/>
    </source>
</evidence>
<keyword evidence="4" id="KW-0804">Transcription</keyword>
<dbReference type="InterPro" id="IPR039420">
    <property type="entry name" value="WalR-like"/>
</dbReference>
<dbReference type="InterPro" id="IPR011006">
    <property type="entry name" value="CheY-like_superfamily"/>
</dbReference>
<dbReference type="CDD" id="cd06170">
    <property type="entry name" value="LuxR_C_like"/>
    <property type="match status" value="1"/>
</dbReference>
<dbReference type="CDD" id="cd17535">
    <property type="entry name" value="REC_NarL-like"/>
    <property type="match status" value="1"/>
</dbReference>
<dbReference type="Proteomes" id="UP000295258">
    <property type="component" value="Unassembled WGS sequence"/>
</dbReference>
<dbReference type="PROSITE" id="PS50043">
    <property type="entry name" value="HTH_LUXR_2"/>
    <property type="match status" value="1"/>
</dbReference>
<dbReference type="InterPro" id="IPR001789">
    <property type="entry name" value="Sig_transdc_resp-reg_receiver"/>
</dbReference>
<evidence type="ECO:0000256" key="5">
    <source>
        <dbReference type="PROSITE-ProRule" id="PRU00169"/>
    </source>
</evidence>
<dbReference type="SMART" id="SM00421">
    <property type="entry name" value="HTH_LUXR"/>
    <property type="match status" value="1"/>
</dbReference>
<feature type="domain" description="HTH luxR-type" evidence="6">
    <location>
        <begin position="140"/>
        <end position="205"/>
    </location>
</feature>
<keyword evidence="9" id="KW-1185">Reference proteome</keyword>
<reference evidence="8 9" key="1">
    <citation type="submission" date="2019-03" db="EMBL/GenBank/DDBJ databases">
        <title>Draft genome sequences of novel Actinobacteria.</title>
        <authorList>
            <person name="Sahin N."/>
            <person name="Ay H."/>
            <person name="Saygin H."/>
        </authorList>
    </citation>
    <scope>NUCLEOTIDE SEQUENCE [LARGE SCALE GENOMIC DNA]</scope>
    <source>
        <strain evidence="8 9">KC310</strain>
    </source>
</reference>
<comment type="caution">
    <text evidence="8">The sequence shown here is derived from an EMBL/GenBank/DDBJ whole genome shotgun (WGS) entry which is preliminary data.</text>
</comment>
<evidence type="ECO:0000256" key="1">
    <source>
        <dbReference type="ARBA" id="ARBA00022553"/>
    </source>
</evidence>
<evidence type="ECO:0000259" key="6">
    <source>
        <dbReference type="PROSITE" id="PS50043"/>
    </source>
</evidence>
<evidence type="ECO:0000313" key="9">
    <source>
        <dbReference type="Proteomes" id="UP000295258"/>
    </source>
</evidence>
<keyword evidence="3" id="KW-0238">DNA-binding</keyword>
<dbReference type="InterPro" id="IPR016032">
    <property type="entry name" value="Sig_transdc_resp-reg_C-effctor"/>
</dbReference>
<proteinExistence type="predicted"/>
<evidence type="ECO:0000256" key="2">
    <source>
        <dbReference type="ARBA" id="ARBA00023015"/>
    </source>
</evidence>
<dbReference type="RefSeq" id="WP_132606419.1">
    <property type="nucleotide sequence ID" value="NZ_SMKO01000287.1"/>
</dbReference>
<dbReference type="SMART" id="SM00448">
    <property type="entry name" value="REC"/>
    <property type="match status" value="1"/>
</dbReference>
<protein>
    <submittedName>
        <fullName evidence="8">Response regulator transcription factor</fullName>
    </submittedName>
</protein>
<dbReference type="GO" id="GO:0003677">
    <property type="term" value="F:DNA binding"/>
    <property type="evidence" value="ECO:0007669"/>
    <property type="project" value="UniProtKB-KW"/>
</dbReference>
<keyword evidence="2" id="KW-0805">Transcription regulation</keyword>
<dbReference type="Gene3D" id="3.40.50.2300">
    <property type="match status" value="1"/>
</dbReference>
<dbReference type="PANTHER" id="PTHR43214:SF24">
    <property type="entry name" value="TRANSCRIPTIONAL REGULATORY PROTEIN NARL-RELATED"/>
    <property type="match status" value="1"/>
</dbReference>
<dbReference type="PROSITE" id="PS50110">
    <property type="entry name" value="RESPONSE_REGULATORY"/>
    <property type="match status" value="1"/>
</dbReference>